<dbReference type="RefSeq" id="WP_117849059.1">
    <property type="nucleotide sequence ID" value="NZ_JAHYNT010000030.1"/>
</dbReference>
<dbReference type="EMBL" id="QRXI01000002">
    <property type="protein sequence ID" value="RGT97739.1"/>
    <property type="molecule type" value="Genomic_DNA"/>
</dbReference>
<evidence type="ECO:0000313" key="1">
    <source>
        <dbReference type="EMBL" id="RGT97739.1"/>
    </source>
</evidence>
<proteinExistence type="predicted"/>
<dbReference type="AlphaFoldDB" id="A0A413S060"/>
<gene>
    <name evidence="1" type="ORF">DWX04_01480</name>
</gene>
<dbReference type="Proteomes" id="UP000283833">
    <property type="component" value="Unassembled WGS sequence"/>
</dbReference>
<reference evidence="1 2" key="1">
    <citation type="submission" date="2018-08" db="EMBL/GenBank/DDBJ databases">
        <title>A genome reference for cultivated species of the human gut microbiota.</title>
        <authorList>
            <person name="Zou Y."/>
            <person name="Xue W."/>
            <person name="Luo G."/>
        </authorList>
    </citation>
    <scope>NUCLEOTIDE SEQUENCE [LARGE SCALE GENOMIC DNA]</scope>
    <source>
        <strain evidence="1 2">AF18-14</strain>
    </source>
</reference>
<organism evidence="1 2">
    <name type="scientific">Phocaeicola vulgatus</name>
    <name type="common">Bacteroides vulgatus</name>
    <dbReference type="NCBI Taxonomy" id="821"/>
    <lineage>
        <taxon>Bacteria</taxon>
        <taxon>Pseudomonadati</taxon>
        <taxon>Bacteroidota</taxon>
        <taxon>Bacteroidia</taxon>
        <taxon>Bacteroidales</taxon>
        <taxon>Bacteroidaceae</taxon>
        <taxon>Phocaeicola</taxon>
    </lineage>
</organism>
<sequence length="92" mass="10591">MTIPAKQKGSTLTLRLTSEETAQLEHLKQLTGRTTGSDLIKYLISNHERMLEQYHEAIKLHTAEARKLAEAHQALNNYFEAYERLKALQLIE</sequence>
<name>A0A413S060_PHOVU</name>
<comment type="caution">
    <text evidence="1">The sequence shown here is derived from an EMBL/GenBank/DDBJ whole genome shotgun (WGS) entry which is preliminary data.</text>
</comment>
<evidence type="ECO:0000313" key="2">
    <source>
        <dbReference type="Proteomes" id="UP000283833"/>
    </source>
</evidence>
<accession>A0A413S060</accession>
<protein>
    <submittedName>
        <fullName evidence="1">Uncharacterized protein</fullName>
    </submittedName>
</protein>